<protein>
    <submittedName>
        <fullName evidence="2">DUF4429 domain-containing protein</fullName>
    </submittedName>
</protein>
<dbReference type="EMBL" id="JARAKF010000001">
    <property type="protein sequence ID" value="MDU8999770.1"/>
    <property type="molecule type" value="Genomic_DNA"/>
</dbReference>
<evidence type="ECO:0000313" key="2">
    <source>
        <dbReference type="EMBL" id="MDU8999770.1"/>
    </source>
</evidence>
<gene>
    <name evidence="2" type="ORF">PU648_46970</name>
</gene>
<sequence length="383" mass="40172">MSGSDGHVSFDGQSVALKFGRLAAPEKKRSGRRDLPVDAIADVQVHHPGLTGWLRFVPAGTPEAAPSDPKTDVNALVLNADRSQSYAVLGAAVLAAVHRTGPRLHPEPINPSPPPLPAVTVPAQHAVPGPDPIAEQPRRANGVPAWAEPDPGFTAPEPGAAAATTDTPHAPTWKERRAARRADKNYEKALAAWEREQALLDEATTAALGAAGASRVIASGLIILKKNEAALWTGQASLVEPRRQPGYYSGGSVGVSLRIAKGVSYRIGASSRSYTPGPEIQTPVDQGSIIVTTQRVVFKGTKASREWVFAKLLGVDIAADGTGVLLPVSNRQKVSGLLLGKSSEPFQVFLALGLAIQERGPSTVADECAAAAAAHRQERPVRP</sequence>
<feature type="domain" description="DUF4429" evidence="1">
    <location>
        <begin position="8"/>
        <end position="93"/>
    </location>
</feature>
<organism evidence="2 3">
    <name type="scientific">Streptomyces mirabilis</name>
    <dbReference type="NCBI Taxonomy" id="68239"/>
    <lineage>
        <taxon>Bacteria</taxon>
        <taxon>Bacillati</taxon>
        <taxon>Actinomycetota</taxon>
        <taxon>Actinomycetes</taxon>
        <taxon>Kitasatosporales</taxon>
        <taxon>Streptomycetaceae</taxon>
        <taxon>Streptomyces</taxon>
    </lineage>
</organism>
<name>A0ABU3V1B0_9ACTN</name>
<accession>A0ABU3V1B0</accession>
<comment type="caution">
    <text evidence="2">The sequence shown here is derived from an EMBL/GenBank/DDBJ whole genome shotgun (WGS) entry which is preliminary data.</text>
</comment>
<reference evidence="2 3" key="1">
    <citation type="submission" date="2023-02" db="EMBL/GenBank/DDBJ databases">
        <authorList>
            <person name="Maleckis M."/>
        </authorList>
    </citation>
    <scope>NUCLEOTIDE SEQUENCE [LARGE SCALE GENOMIC DNA]</scope>
    <source>
        <strain evidence="2 3">P8-A2</strain>
    </source>
</reference>
<proteinExistence type="predicted"/>
<evidence type="ECO:0000259" key="1">
    <source>
        <dbReference type="Pfam" id="PF14472"/>
    </source>
</evidence>
<evidence type="ECO:0000313" key="3">
    <source>
        <dbReference type="Proteomes" id="UP001257627"/>
    </source>
</evidence>
<dbReference type="Pfam" id="PF14472">
    <property type="entry name" value="DUF4429"/>
    <property type="match status" value="1"/>
</dbReference>
<keyword evidence="3" id="KW-1185">Reference proteome</keyword>
<dbReference type="Proteomes" id="UP001257627">
    <property type="component" value="Unassembled WGS sequence"/>
</dbReference>
<dbReference type="InterPro" id="IPR027860">
    <property type="entry name" value="DUF4429"/>
</dbReference>